<evidence type="ECO:0000256" key="7">
    <source>
        <dbReference type="ARBA" id="ARBA00022984"/>
    </source>
</evidence>
<evidence type="ECO:0000256" key="11">
    <source>
        <dbReference type="ARBA" id="ARBA00047527"/>
    </source>
</evidence>
<feature type="modified residue" description="2-(S-cysteinyl)pyruvic acid O-phosphothioketal" evidence="12">
    <location>
        <position position="140"/>
    </location>
</feature>
<feature type="binding site" evidence="12">
    <location>
        <begin position="44"/>
        <end position="45"/>
    </location>
    <ligand>
        <name>phosphoenolpyruvate</name>
        <dbReference type="ChEBI" id="CHEBI:58702"/>
    </ligand>
</feature>
<dbReference type="Gene3D" id="3.65.10.10">
    <property type="entry name" value="Enolpyruvate transferase domain"/>
    <property type="match status" value="2"/>
</dbReference>
<sequence>MASPVKPLTQPAAAPATRAKSGTDLIRIEGGEALNGDIGISGAKNSALILMCAALLTEDTMRFTNMPTTLRDIATLTKVLESLGATIATGPEGTMAIQARNIKSTKADYDLVKEMRASFLVMGPLLTRFKEATVSMPGGCAIGTRPIDFHLMGFEAMGAQITLEEGYVRVTAPGGLKGADITFPRVSVGATENIMMAAALASGVTHIFNAACEPEIVDLGRCLIAMGAKIEGLGTSTITVTGVPSLRGAMHQVVADRIETGTYMIAVAMAGGKVRLKNASAEHLQALVGPLKTAGVRIEEDDGDVIVERAGPLKEGTNIVTEVHPGFPTDLQAQFMTLLTQCRNGGTITETIWENRFMHVPELARMGAKIAIDGNTATIAGAQNLTGARVMATDLRASAALVLAALVAKGTTTIDRIYHLDRGYENLEVKLKACGAKIERIPAGAP</sequence>
<dbReference type="Pfam" id="PF00275">
    <property type="entry name" value="EPSP_synthase"/>
    <property type="match status" value="1"/>
</dbReference>
<keyword evidence="5 12" id="KW-0808">Transferase</keyword>
<dbReference type="GO" id="GO:0019277">
    <property type="term" value="P:UDP-N-acetylgalactosamine biosynthetic process"/>
    <property type="evidence" value="ECO:0007669"/>
    <property type="project" value="InterPro"/>
</dbReference>
<protein>
    <recommendedName>
        <fullName evidence="12">UDP-N-acetylglucosamine 1-carboxyvinyltransferase</fullName>
        <ecNumber evidence="12">2.5.1.7</ecNumber>
    </recommendedName>
    <alternativeName>
        <fullName evidence="12">Enoylpyruvate transferase</fullName>
    </alternativeName>
    <alternativeName>
        <fullName evidence="12">UDP-N-acetylglucosamine enolpyruvyl transferase</fullName>
        <shortName evidence="12">EPT</shortName>
    </alternativeName>
</protein>
<evidence type="ECO:0000256" key="1">
    <source>
        <dbReference type="ARBA" id="ARBA00004496"/>
    </source>
</evidence>
<dbReference type="GO" id="GO:0008360">
    <property type="term" value="P:regulation of cell shape"/>
    <property type="evidence" value="ECO:0007669"/>
    <property type="project" value="UniProtKB-KW"/>
</dbReference>
<evidence type="ECO:0000256" key="8">
    <source>
        <dbReference type="ARBA" id="ARBA00023306"/>
    </source>
</evidence>
<keyword evidence="3 12" id="KW-0963">Cytoplasm</keyword>
<evidence type="ECO:0000256" key="10">
    <source>
        <dbReference type="ARBA" id="ARBA00038367"/>
    </source>
</evidence>
<keyword evidence="8 12" id="KW-0131">Cell cycle</keyword>
<comment type="catalytic activity">
    <reaction evidence="11 12">
        <text>phosphoenolpyruvate + UDP-N-acetyl-alpha-D-glucosamine = UDP-N-acetyl-3-O-(1-carboxyvinyl)-alpha-D-glucosamine + phosphate</text>
        <dbReference type="Rhea" id="RHEA:18681"/>
        <dbReference type="ChEBI" id="CHEBI:43474"/>
        <dbReference type="ChEBI" id="CHEBI:57705"/>
        <dbReference type="ChEBI" id="CHEBI:58702"/>
        <dbReference type="ChEBI" id="CHEBI:68483"/>
        <dbReference type="EC" id="2.5.1.7"/>
    </reaction>
</comment>
<reference evidence="14 15" key="1">
    <citation type="submission" date="2020-07" db="EMBL/GenBank/DDBJ databases">
        <title>Huge and variable diversity of episymbiotic CPR bacteria and DPANN archaea in groundwater ecosystems.</title>
        <authorList>
            <person name="He C.Y."/>
            <person name="Keren R."/>
            <person name="Whittaker M."/>
            <person name="Farag I.F."/>
            <person name="Doudna J."/>
            <person name="Cate J.H.D."/>
            <person name="Banfield J.F."/>
        </authorList>
    </citation>
    <scope>NUCLEOTIDE SEQUENCE [LARGE SCALE GENOMIC DNA]</scope>
    <source>
        <strain evidence="14">NC_groundwater_70_Ag_B-0.1um_54_66</strain>
    </source>
</reference>
<feature type="binding site" evidence="12">
    <location>
        <position position="330"/>
    </location>
    <ligand>
        <name>UDP-N-acetyl-alpha-D-glucosamine</name>
        <dbReference type="ChEBI" id="CHEBI:57705"/>
    </ligand>
</feature>
<accession>A0A7T5R3Q5</accession>
<dbReference type="GO" id="GO:0051301">
    <property type="term" value="P:cell division"/>
    <property type="evidence" value="ECO:0007669"/>
    <property type="project" value="UniProtKB-KW"/>
</dbReference>
<evidence type="ECO:0000313" key="14">
    <source>
        <dbReference type="EMBL" id="QQG36995.1"/>
    </source>
</evidence>
<feature type="active site" description="Proton donor" evidence="12">
    <location>
        <position position="140"/>
    </location>
</feature>
<dbReference type="FunFam" id="3.65.10.10:FF:000001">
    <property type="entry name" value="UDP-N-acetylglucosamine 1-carboxyvinyltransferase"/>
    <property type="match status" value="1"/>
</dbReference>
<dbReference type="PANTHER" id="PTHR43783">
    <property type="entry name" value="UDP-N-ACETYLGLUCOSAMINE 1-CARBOXYVINYLTRANSFERASE"/>
    <property type="match status" value="1"/>
</dbReference>
<dbReference type="UniPathway" id="UPA00219"/>
<evidence type="ECO:0000256" key="9">
    <source>
        <dbReference type="ARBA" id="ARBA00023316"/>
    </source>
</evidence>
<keyword evidence="12" id="KW-0670">Pyruvate</keyword>
<comment type="caution">
    <text evidence="12">Lacks conserved residue(s) required for the propagation of feature annotation.</text>
</comment>
<evidence type="ECO:0000256" key="12">
    <source>
        <dbReference type="HAMAP-Rule" id="MF_00111"/>
    </source>
</evidence>
<dbReference type="CDD" id="cd01555">
    <property type="entry name" value="UdpNAET"/>
    <property type="match status" value="1"/>
</dbReference>
<dbReference type="InterPro" id="IPR001986">
    <property type="entry name" value="Enolpyruvate_Tfrase_dom"/>
</dbReference>
<keyword evidence="7 12" id="KW-0573">Peptidoglycan synthesis</keyword>
<dbReference type="Proteomes" id="UP000595362">
    <property type="component" value="Chromosome"/>
</dbReference>
<dbReference type="AlphaFoldDB" id="A0A7T5R3Q5"/>
<dbReference type="SUPFAM" id="SSF55205">
    <property type="entry name" value="EPT/RTPC-like"/>
    <property type="match status" value="1"/>
</dbReference>
<evidence type="ECO:0000313" key="15">
    <source>
        <dbReference type="Proteomes" id="UP000595362"/>
    </source>
</evidence>
<comment type="subcellular location">
    <subcellularLocation>
        <location evidence="1 12">Cytoplasm</location>
    </subcellularLocation>
</comment>
<evidence type="ECO:0000259" key="13">
    <source>
        <dbReference type="Pfam" id="PF00275"/>
    </source>
</evidence>
<dbReference type="HAMAP" id="MF_00111">
    <property type="entry name" value="MurA"/>
    <property type="match status" value="1"/>
</dbReference>
<dbReference type="EMBL" id="CP066681">
    <property type="protein sequence ID" value="QQG36995.1"/>
    <property type="molecule type" value="Genomic_DNA"/>
</dbReference>
<dbReference type="GO" id="GO:0005737">
    <property type="term" value="C:cytoplasm"/>
    <property type="evidence" value="ECO:0007669"/>
    <property type="project" value="UniProtKB-SubCell"/>
</dbReference>
<dbReference type="NCBIfam" id="TIGR01072">
    <property type="entry name" value="murA"/>
    <property type="match status" value="1"/>
</dbReference>
<comment type="pathway">
    <text evidence="2 12">Cell wall biogenesis; peptidoglycan biosynthesis.</text>
</comment>
<dbReference type="GO" id="GO:0071555">
    <property type="term" value="P:cell wall organization"/>
    <property type="evidence" value="ECO:0007669"/>
    <property type="project" value="UniProtKB-KW"/>
</dbReference>
<dbReference type="GO" id="GO:0009252">
    <property type="term" value="P:peptidoglycan biosynthetic process"/>
    <property type="evidence" value="ECO:0007669"/>
    <property type="project" value="UniProtKB-UniRule"/>
</dbReference>
<dbReference type="InterPro" id="IPR036968">
    <property type="entry name" value="Enolpyruvate_Tfrase_sf"/>
</dbReference>
<keyword evidence="9 12" id="KW-0961">Cell wall biogenesis/degradation</keyword>
<evidence type="ECO:0000256" key="6">
    <source>
        <dbReference type="ARBA" id="ARBA00022960"/>
    </source>
</evidence>
<dbReference type="EC" id="2.5.1.7" evidence="12"/>
<dbReference type="InterPro" id="IPR050068">
    <property type="entry name" value="MurA_subfamily"/>
</dbReference>
<evidence type="ECO:0000256" key="3">
    <source>
        <dbReference type="ARBA" id="ARBA00022490"/>
    </source>
</evidence>
<feature type="domain" description="Enolpyruvate transferase" evidence="13">
    <location>
        <begin position="29"/>
        <end position="431"/>
    </location>
</feature>
<feature type="binding site" evidence="12">
    <location>
        <position position="352"/>
    </location>
    <ligand>
        <name>UDP-N-acetyl-alpha-D-glucosamine</name>
        <dbReference type="ChEBI" id="CHEBI:57705"/>
    </ligand>
</feature>
<dbReference type="InterPro" id="IPR005750">
    <property type="entry name" value="UDP_GlcNAc_COvinyl_MurA"/>
</dbReference>
<dbReference type="NCBIfam" id="NF006873">
    <property type="entry name" value="PRK09369.1"/>
    <property type="match status" value="1"/>
</dbReference>
<name>A0A7T5R3Q5_9BACT</name>
<dbReference type="GO" id="GO:0008760">
    <property type="term" value="F:UDP-N-acetylglucosamine 1-carboxyvinyltransferase activity"/>
    <property type="evidence" value="ECO:0007669"/>
    <property type="project" value="UniProtKB-UniRule"/>
</dbReference>
<keyword evidence="6 12" id="KW-0133">Cell shape</keyword>
<keyword evidence="4 12" id="KW-0132">Cell division</keyword>
<proteinExistence type="inferred from homology"/>
<evidence type="ECO:0000256" key="5">
    <source>
        <dbReference type="ARBA" id="ARBA00022679"/>
    </source>
</evidence>
<feature type="binding site" evidence="12">
    <location>
        <position position="116"/>
    </location>
    <ligand>
        <name>UDP-N-acetyl-alpha-D-glucosamine</name>
        <dbReference type="ChEBI" id="CHEBI:57705"/>
    </ligand>
</feature>
<dbReference type="PANTHER" id="PTHR43783:SF1">
    <property type="entry name" value="UDP-N-ACETYLGLUCOSAMINE 1-CARBOXYVINYLTRANSFERASE"/>
    <property type="match status" value="1"/>
</dbReference>
<organism evidence="14 15">
    <name type="scientific">Micavibrio aeruginosavorus</name>
    <dbReference type="NCBI Taxonomy" id="349221"/>
    <lineage>
        <taxon>Bacteria</taxon>
        <taxon>Pseudomonadati</taxon>
        <taxon>Bdellovibrionota</taxon>
        <taxon>Bdellovibrionia</taxon>
        <taxon>Bdellovibrionales</taxon>
        <taxon>Pseudobdellovibrionaceae</taxon>
        <taxon>Micavibrio</taxon>
    </lineage>
</organism>
<dbReference type="InterPro" id="IPR013792">
    <property type="entry name" value="RNA3'P_cycl/enolpyr_Trfase_a/b"/>
</dbReference>
<gene>
    <name evidence="12 14" type="primary">murA</name>
    <name evidence="14" type="ORF">HYS17_04295</name>
</gene>
<comment type="similarity">
    <text evidence="10 12">Belongs to the EPSP synthase family. MurA subfamily.</text>
</comment>
<evidence type="ECO:0000256" key="4">
    <source>
        <dbReference type="ARBA" id="ARBA00022618"/>
    </source>
</evidence>
<comment type="function">
    <text evidence="12">Cell wall formation. Adds enolpyruvyl to UDP-N-acetylglucosamine.</text>
</comment>
<evidence type="ECO:0000256" key="2">
    <source>
        <dbReference type="ARBA" id="ARBA00004752"/>
    </source>
</evidence>